<evidence type="ECO:0000313" key="7">
    <source>
        <dbReference type="EMBL" id="RAQ97186.1"/>
    </source>
</evidence>
<dbReference type="Pfam" id="PF13520">
    <property type="entry name" value="AA_permease_2"/>
    <property type="match status" value="1"/>
</dbReference>
<proteinExistence type="predicted"/>
<gene>
    <name evidence="7" type="ORF">A4R35_16730</name>
</gene>
<reference evidence="7 8" key="1">
    <citation type="submission" date="2016-08" db="EMBL/GenBank/DDBJ databases">
        <title>Analysis of Carbohydrate Active Enzymes in Thermogemmatispora T81 Reveals Carbohydrate Degradation Ability.</title>
        <authorList>
            <person name="Tomazini A."/>
            <person name="Lal S."/>
            <person name="Stott M."/>
            <person name="Henrissat B."/>
            <person name="Polikarpov I."/>
            <person name="Sparling R."/>
            <person name="Levin D.B."/>
        </authorList>
    </citation>
    <scope>NUCLEOTIDE SEQUENCE [LARGE SCALE GENOMIC DNA]</scope>
    <source>
        <strain evidence="7 8">T81</strain>
    </source>
</reference>
<evidence type="ECO:0000256" key="5">
    <source>
        <dbReference type="ARBA" id="ARBA00023136"/>
    </source>
</evidence>
<feature type="transmembrane region" description="Helical" evidence="6">
    <location>
        <begin position="45"/>
        <end position="65"/>
    </location>
</feature>
<evidence type="ECO:0000256" key="3">
    <source>
        <dbReference type="ARBA" id="ARBA00022692"/>
    </source>
</evidence>
<evidence type="ECO:0000256" key="2">
    <source>
        <dbReference type="ARBA" id="ARBA00022475"/>
    </source>
</evidence>
<feature type="transmembrane region" description="Helical" evidence="6">
    <location>
        <begin position="77"/>
        <end position="98"/>
    </location>
</feature>
<feature type="transmembrane region" description="Helical" evidence="6">
    <location>
        <begin position="118"/>
        <end position="144"/>
    </location>
</feature>
<dbReference type="Proteomes" id="UP000248706">
    <property type="component" value="Unassembled WGS sequence"/>
</dbReference>
<dbReference type="OrthoDB" id="9762947at2"/>
<comment type="subcellular location">
    <subcellularLocation>
        <location evidence="1">Cell membrane</location>
        <topology evidence="1">Multi-pass membrane protein</topology>
    </subcellularLocation>
</comment>
<dbReference type="PIRSF" id="PIRSF006060">
    <property type="entry name" value="AA_transporter"/>
    <property type="match status" value="1"/>
</dbReference>
<name>A0A328VHH3_9CHLR</name>
<dbReference type="InterPro" id="IPR002293">
    <property type="entry name" value="AA/rel_permease1"/>
</dbReference>
<keyword evidence="4 6" id="KW-1133">Transmembrane helix</keyword>
<comment type="caution">
    <text evidence="7">The sequence shown here is derived from an EMBL/GenBank/DDBJ whole genome shotgun (WGS) entry which is preliminary data.</text>
</comment>
<keyword evidence="8" id="KW-1185">Reference proteome</keyword>
<feature type="transmembrane region" description="Helical" evidence="6">
    <location>
        <begin position="366"/>
        <end position="392"/>
    </location>
</feature>
<dbReference type="AlphaFoldDB" id="A0A328VHH3"/>
<dbReference type="PANTHER" id="PTHR42770">
    <property type="entry name" value="AMINO ACID TRANSPORTER-RELATED"/>
    <property type="match status" value="1"/>
</dbReference>
<keyword evidence="5 6" id="KW-0472">Membrane</keyword>
<feature type="transmembrane region" description="Helical" evidence="6">
    <location>
        <begin position="399"/>
        <end position="417"/>
    </location>
</feature>
<feature type="transmembrane region" description="Helical" evidence="6">
    <location>
        <begin position="290"/>
        <end position="312"/>
    </location>
</feature>
<evidence type="ECO:0000256" key="4">
    <source>
        <dbReference type="ARBA" id="ARBA00022989"/>
    </source>
</evidence>
<evidence type="ECO:0000256" key="6">
    <source>
        <dbReference type="SAM" id="Phobius"/>
    </source>
</evidence>
<feature type="transmembrane region" description="Helical" evidence="6">
    <location>
        <begin position="231"/>
        <end position="250"/>
    </location>
</feature>
<dbReference type="RefSeq" id="WP_112431370.1">
    <property type="nucleotide sequence ID" value="NZ_MCIF01000002.1"/>
</dbReference>
<feature type="transmembrane region" description="Helical" evidence="6">
    <location>
        <begin position="12"/>
        <end position="33"/>
    </location>
</feature>
<sequence length="480" mass="50761">MEPEKSGLRRELSFLESIALSIGIMAPTAAMALNGSLAAGITGSAVPLAFLIATIAVGLASFSFIQFSRYLAHSGSVYAFNGIALGPRVGFFSGWALLGTYLAFTGASTAEVGNFAQAFLAGLGWSVSWLPLALVAGLLIWFFAYSRITISTRLTLAMEGISVLLIVALVVVILVRLGSLGQLSLAPFTPSAEPLNSVALAAVFGFLSFAGFEGAATLGEETRNPRRNIPLAILAAVFGTGLFYIVVTYAQTVGFGLSRAGIASFAQSAAPLDDLARHYVGRLMAVLLDFGATISAFASALGTANAGARILYAMGRDGFITERLGTTSRRSGSPALAVAVIMLFDFAVVSIWGLAPGMTGATLFGYLGTIGVFLILVAYVLTNVGAIWFFFLRRRVWSWQWLIPLLAIVFLGYTLYSNIYPVPAPPYNIFPYVALAWLLLGLLCIIASPGLAQRIGLHLEESEGLHTETAAEATALRQPQ</sequence>
<evidence type="ECO:0000313" key="8">
    <source>
        <dbReference type="Proteomes" id="UP000248706"/>
    </source>
</evidence>
<dbReference type="InterPro" id="IPR050367">
    <property type="entry name" value="APC_superfamily"/>
</dbReference>
<evidence type="ECO:0008006" key="9">
    <source>
        <dbReference type="Google" id="ProtNLM"/>
    </source>
</evidence>
<organism evidence="7 8">
    <name type="scientific">Thermogemmatispora tikiterensis</name>
    <dbReference type="NCBI Taxonomy" id="1825093"/>
    <lineage>
        <taxon>Bacteria</taxon>
        <taxon>Bacillati</taxon>
        <taxon>Chloroflexota</taxon>
        <taxon>Ktedonobacteria</taxon>
        <taxon>Thermogemmatisporales</taxon>
        <taxon>Thermogemmatisporaceae</taxon>
        <taxon>Thermogemmatispora</taxon>
    </lineage>
</organism>
<feature type="transmembrane region" description="Helical" evidence="6">
    <location>
        <begin position="429"/>
        <end position="452"/>
    </location>
</feature>
<dbReference type="Gene3D" id="1.20.1740.10">
    <property type="entry name" value="Amino acid/polyamine transporter I"/>
    <property type="match status" value="1"/>
</dbReference>
<feature type="transmembrane region" description="Helical" evidence="6">
    <location>
        <begin position="333"/>
        <end position="354"/>
    </location>
</feature>
<protein>
    <recommendedName>
        <fullName evidence="9">Amino acid permease/ SLC12A domain-containing protein</fullName>
    </recommendedName>
</protein>
<dbReference type="GO" id="GO:0005886">
    <property type="term" value="C:plasma membrane"/>
    <property type="evidence" value="ECO:0007669"/>
    <property type="project" value="UniProtKB-SubCell"/>
</dbReference>
<dbReference type="PANTHER" id="PTHR42770:SF16">
    <property type="entry name" value="AMINO ACID PERMEASE"/>
    <property type="match status" value="1"/>
</dbReference>
<keyword evidence="3 6" id="KW-0812">Transmembrane</keyword>
<feature type="transmembrane region" description="Helical" evidence="6">
    <location>
        <begin position="156"/>
        <end position="178"/>
    </location>
</feature>
<evidence type="ECO:0000256" key="1">
    <source>
        <dbReference type="ARBA" id="ARBA00004651"/>
    </source>
</evidence>
<dbReference type="GO" id="GO:0022857">
    <property type="term" value="F:transmembrane transporter activity"/>
    <property type="evidence" value="ECO:0007669"/>
    <property type="project" value="InterPro"/>
</dbReference>
<feature type="transmembrane region" description="Helical" evidence="6">
    <location>
        <begin position="198"/>
        <end position="219"/>
    </location>
</feature>
<dbReference type="EMBL" id="MCIF01000002">
    <property type="protein sequence ID" value="RAQ97186.1"/>
    <property type="molecule type" value="Genomic_DNA"/>
</dbReference>
<keyword evidence="2" id="KW-1003">Cell membrane</keyword>
<accession>A0A328VHH3</accession>